<dbReference type="Pfam" id="PF09601">
    <property type="entry name" value="DUF2459"/>
    <property type="match status" value="1"/>
</dbReference>
<protein>
    <recommendedName>
        <fullName evidence="3">DUF2459 domain-containing protein</fullName>
    </recommendedName>
</protein>
<organism evidence="1 2">
    <name type="scientific">Halobacteriovorax marinus</name>
    <dbReference type="NCBI Taxonomy" id="97084"/>
    <lineage>
        <taxon>Bacteria</taxon>
        <taxon>Pseudomonadati</taxon>
        <taxon>Bdellovibrionota</taxon>
        <taxon>Bacteriovoracia</taxon>
        <taxon>Bacteriovoracales</taxon>
        <taxon>Halobacteriovoraceae</taxon>
        <taxon>Halobacteriovorax</taxon>
    </lineage>
</organism>
<proteinExistence type="predicted"/>
<dbReference type="Proteomes" id="UP000196531">
    <property type="component" value="Unassembled WGS sequence"/>
</dbReference>
<gene>
    <name evidence="1" type="ORF">A9Q84_12185</name>
</gene>
<sequence>MLNLKKVIISLILLLSLCTQADIFLINKGMHVGFVVPVAQIPKNLFPEKHLFPRATYLEFSLGEENYFRKKNLSLSDTLSAIFLPTGNIMRIDAIEDNFDEHYAEMSILKIKGSKTQKLKLLTHIHNSFIRNNGEVSIIEKKSESRIFFKAFKKYHFFYTCNTWIADIYNDLGWPMSWSTTYFSKKIFKQASKYGDVIKAPNKKFENENFLLKRLKSLFSK</sequence>
<accession>A0A1Y5F875</accession>
<evidence type="ECO:0000313" key="2">
    <source>
        <dbReference type="Proteomes" id="UP000196531"/>
    </source>
</evidence>
<dbReference type="AlphaFoldDB" id="A0A1Y5F875"/>
<evidence type="ECO:0000313" key="1">
    <source>
        <dbReference type="EMBL" id="OUR97083.1"/>
    </source>
</evidence>
<reference evidence="2" key="1">
    <citation type="journal article" date="2017" name="Proc. Natl. Acad. Sci. U.S.A.">
        <title>Simulation of Deepwater Horizon oil plume reveals substrate specialization within a complex community of hydrocarbon-degraders.</title>
        <authorList>
            <person name="Hu P."/>
            <person name="Dubinsky E.A."/>
            <person name="Probst A.J."/>
            <person name="Wang J."/>
            <person name="Sieber C.M.K."/>
            <person name="Tom L.M."/>
            <person name="Gardinali P."/>
            <person name="Banfield J.F."/>
            <person name="Atlas R.M."/>
            <person name="Andersen G.L."/>
        </authorList>
    </citation>
    <scope>NUCLEOTIDE SEQUENCE [LARGE SCALE GENOMIC DNA]</scope>
</reference>
<evidence type="ECO:0008006" key="3">
    <source>
        <dbReference type="Google" id="ProtNLM"/>
    </source>
</evidence>
<comment type="caution">
    <text evidence="1">The sequence shown here is derived from an EMBL/GenBank/DDBJ whole genome shotgun (WGS) entry which is preliminary data.</text>
</comment>
<name>A0A1Y5F875_9BACT</name>
<dbReference type="InterPro" id="IPR011727">
    <property type="entry name" value="CHP02117"/>
</dbReference>
<dbReference type="EMBL" id="MAAO01000006">
    <property type="protein sequence ID" value="OUR97083.1"/>
    <property type="molecule type" value="Genomic_DNA"/>
</dbReference>